<organism evidence="2 3">
    <name type="scientific">Oidiodendron maius (strain Zn)</name>
    <dbReference type="NCBI Taxonomy" id="913774"/>
    <lineage>
        <taxon>Eukaryota</taxon>
        <taxon>Fungi</taxon>
        <taxon>Dikarya</taxon>
        <taxon>Ascomycota</taxon>
        <taxon>Pezizomycotina</taxon>
        <taxon>Leotiomycetes</taxon>
        <taxon>Leotiomycetes incertae sedis</taxon>
        <taxon>Myxotrichaceae</taxon>
        <taxon>Oidiodendron</taxon>
    </lineage>
</organism>
<dbReference type="PANTHER" id="PTHR33112">
    <property type="entry name" value="DOMAIN PROTEIN, PUTATIVE-RELATED"/>
    <property type="match status" value="1"/>
</dbReference>
<reference evidence="2 3" key="1">
    <citation type="submission" date="2014-04" db="EMBL/GenBank/DDBJ databases">
        <authorList>
            <consortium name="DOE Joint Genome Institute"/>
            <person name="Kuo A."/>
            <person name="Martino E."/>
            <person name="Perotto S."/>
            <person name="Kohler A."/>
            <person name="Nagy L.G."/>
            <person name="Floudas D."/>
            <person name="Copeland A."/>
            <person name="Barry K.W."/>
            <person name="Cichocki N."/>
            <person name="Veneault-Fourrey C."/>
            <person name="LaButti K."/>
            <person name="Lindquist E.A."/>
            <person name="Lipzen A."/>
            <person name="Lundell T."/>
            <person name="Morin E."/>
            <person name="Murat C."/>
            <person name="Sun H."/>
            <person name="Tunlid A."/>
            <person name="Henrissat B."/>
            <person name="Grigoriev I.V."/>
            <person name="Hibbett D.S."/>
            <person name="Martin F."/>
            <person name="Nordberg H.P."/>
            <person name="Cantor M.N."/>
            <person name="Hua S.X."/>
        </authorList>
    </citation>
    <scope>NUCLEOTIDE SEQUENCE [LARGE SCALE GENOMIC DNA]</scope>
    <source>
        <strain evidence="2 3">Zn</strain>
    </source>
</reference>
<dbReference type="STRING" id="913774.A0A0C3C6H2"/>
<reference evidence="3" key="2">
    <citation type="submission" date="2015-01" db="EMBL/GenBank/DDBJ databases">
        <title>Evolutionary Origins and Diversification of the Mycorrhizal Mutualists.</title>
        <authorList>
            <consortium name="DOE Joint Genome Institute"/>
            <consortium name="Mycorrhizal Genomics Consortium"/>
            <person name="Kohler A."/>
            <person name="Kuo A."/>
            <person name="Nagy L.G."/>
            <person name="Floudas D."/>
            <person name="Copeland A."/>
            <person name="Barry K.W."/>
            <person name="Cichocki N."/>
            <person name="Veneault-Fourrey C."/>
            <person name="LaButti K."/>
            <person name="Lindquist E.A."/>
            <person name="Lipzen A."/>
            <person name="Lundell T."/>
            <person name="Morin E."/>
            <person name="Murat C."/>
            <person name="Riley R."/>
            <person name="Ohm R."/>
            <person name="Sun H."/>
            <person name="Tunlid A."/>
            <person name="Henrissat B."/>
            <person name="Grigoriev I.V."/>
            <person name="Hibbett D.S."/>
            <person name="Martin F."/>
        </authorList>
    </citation>
    <scope>NUCLEOTIDE SEQUENCE [LARGE SCALE GENOMIC DNA]</scope>
    <source>
        <strain evidence="3">Zn</strain>
    </source>
</reference>
<feature type="non-terminal residue" evidence="2">
    <location>
        <position position="74"/>
    </location>
</feature>
<dbReference type="InParanoid" id="A0A0C3C6H2"/>
<gene>
    <name evidence="2" type="ORF">OIDMADRAFT_82724</name>
</gene>
<dbReference type="Proteomes" id="UP000054321">
    <property type="component" value="Unassembled WGS sequence"/>
</dbReference>
<accession>A0A0C3C6H2</accession>
<dbReference type="Pfam" id="PF06985">
    <property type="entry name" value="HET"/>
    <property type="match status" value="1"/>
</dbReference>
<sequence>LKSLTKTFQHAVQITRALKVRYLWIDSLCIVQDDDGEWESQSANMGLVYANAKCVISASASRDSNGGCFMPKDL</sequence>
<dbReference type="PANTHER" id="PTHR33112:SF10">
    <property type="entry name" value="TOL"/>
    <property type="match status" value="1"/>
</dbReference>
<feature type="domain" description="Heterokaryon incompatibility" evidence="1">
    <location>
        <begin position="3"/>
        <end position="71"/>
    </location>
</feature>
<dbReference type="EMBL" id="KN832890">
    <property type="protein sequence ID" value="KIM94483.1"/>
    <property type="molecule type" value="Genomic_DNA"/>
</dbReference>
<dbReference type="OrthoDB" id="3563405at2759"/>
<dbReference type="HOGENOM" id="CLU_197189_0_0_1"/>
<dbReference type="AlphaFoldDB" id="A0A0C3C6H2"/>
<protein>
    <recommendedName>
        <fullName evidence="1">Heterokaryon incompatibility domain-containing protein</fullName>
    </recommendedName>
</protein>
<dbReference type="InterPro" id="IPR010730">
    <property type="entry name" value="HET"/>
</dbReference>
<feature type="non-terminal residue" evidence="2">
    <location>
        <position position="1"/>
    </location>
</feature>
<name>A0A0C3C6H2_OIDMZ</name>
<keyword evidence="3" id="KW-1185">Reference proteome</keyword>
<proteinExistence type="predicted"/>
<evidence type="ECO:0000259" key="1">
    <source>
        <dbReference type="Pfam" id="PF06985"/>
    </source>
</evidence>
<evidence type="ECO:0000313" key="2">
    <source>
        <dbReference type="EMBL" id="KIM94483.1"/>
    </source>
</evidence>
<evidence type="ECO:0000313" key="3">
    <source>
        <dbReference type="Proteomes" id="UP000054321"/>
    </source>
</evidence>